<feature type="compositionally biased region" description="Basic and acidic residues" evidence="1">
    <location>
        <begin position="278"/>
        <end position="298"/>
    </location>
</feature>
<feature type="compositionally biased region" description="Low complexity" evidence="1">
    <location>
        <begin position="647"/>
        <end position="663"/>
    </location>
</feature>
<feature type="compositionally biased region" description="Basic and acidic residues" evidence="1">
    <location>
        <begin position="9"/>
        <end position="34"/>
    </location>
</feature>
<protein>
    <submittedName>
        <fullName evidence="2">Predicted protein</fullName>
    </submittedName>
</protein>
<gene>
    <name evidence="2" type="ORF">MICPUCDRAFT_59265</name>
</gene>
<feature type="region of interest" description="Disordered" evidence="1">
    <location>
        <begin position="61"/>
        <end position="95"/>
    </location>
</feature>
<dbReference type="OMA" id="DVECVQC"/>
<dbReference type="KEGG" id="mpp:MICPUCDRAFT_59265"/>
<dbReference type="OrthoDB" id="10673655at2759"/>
<sequence>MNPRARRVRTMERRTERRARASTHFDRARQPREPPRRLALGMRLARVLALVALLASAAPLARAGSSTAAPKETTRRDDDAREREAEGVLAMGGPDATRELVAATASPSPPPPSSSSSLPSASALPGASFTCVATSDATRGSCFVATCAQLVGAVRSGVAHVTLYRDLVAPGTFERCGFPITVSRPLTIRGACAGRGGDADADVDAASSRCVVDGGGVVTRLDRETCRQHCATCSGGGAPLFDVRAGGALTLIDLELRNACNARDGRGGAVVVRGRASSPREEDACGGRTIDAAERPSDDDADDDDAAAADDDDDGVWSQAYDASDPPLGASSHTASLRMTRVVVRDSVAYGGPGDAAAGRRAWNGRGGAVAVMSANARASFRDCAFVSNEAWGGAAGDGGASSSSSDYLSNLGEGGGVYVSGGTASFVDCVFEGNVAEKEGGGVYADAGANVTVAGGTFRGNSVHDDYFDGGGGLFVGGAKTTAVTSVTRFEDNEVMRYPDGRRKALTCGGGGVSVVRGATANFTYALFESNRAPRGGGVCVHDATASYDEVIFRENEAHHDWFDRTRGNDVECVQCFTRRADGGSPVAAASIDRCAYRRDDDAMGFVRGTGGRTPTCAPPPGAFDDLSVAVEETTDDSSARITPESSPATSRDADSSSTSFRDFVGTSGVGAVVAMEGGGTRPVGSAGSGVRTVQEILDASDQSSF</sequence>
<feature type="compositionally biased region" description="Basic and acidic residues" evidence="1">
    <location>
        <begin position="72"/>
        <end position="86"/>
    </location>
</feature>
<dbReference type="Proteomes" id="UP000001876">
    <property type="component" value="Unassembled WGS sequence"/>
</dbReference>
<accession>C1MWV3</accession>
<reference evidence="2 3" key="1">
    <citation type="journal article" date="2009" name="Science">
        <title>Green evolution and dynamic adaptations revealed by genomes of the marine picoeukaryotes Micromonas.</title>
        <authorList>
            <person name="Worden A.Z."/>
            <person name="Lee J.H."/>
            <person name="Mock T."/>
            <person name="Rouze P."/>
            <person name="Simmons M.P."/>
            <person name="Aerts A.L."/>
            <person name="Allen A.E."/>
            <person name="Cuvelier M.L."/>
            <person name="Derelle E."/>
            <person name="Everett M.V."/>
            <person name="Foulon E."/>
            <person name="Grimwood J."/>
            <person name="Gundlach H."/>
            <person name="Henrissat B."/>
            <person name="Napoli C."/>
            <person name="McDonald S.M."/>
            <person name="Parker M.S."/>
            <person name="Rombauts S."/>
            <person name="Salamov A."/>
            <person name="Von Dassow P."/>
            <person name="Badger J.H."/>
            <person name="Coutinho P.M."/>
            <person name="Demir E."/>
            <person name="Dubchak I."/>
            <person name="Gentemann C."/>
            <person name="Eikrem W."/>
            <person name="Gready J.E."/>
            <person name="John U."/>
            <person name="Lanier W."/>
            <person name="Lindquist E.A."/>
            <person name="Lucas S."/>
            <person name="Mayer K.F."/>
            <person name="Moreau H."/>
            <person name="Not F."/>
            <person name="Otillar R."/>
            <person name="Panaud O."/>
            <person name="Pangilinan J."/>
            <person name="Paulsen I."/>
            <person name="Piegu B."/>
            <person name="Poliakov A."/>
            <person name="Robbens S."/>
            <person name="Schmutz J."/>
            <person name="Toulza E."/>
            <person name="Wyss T."/>
            <person name="Zelensky A."/>
            <person name="Zhou K."/>
            <person name="Armbrust E.V."/>
            <person name="Bhattacharya D."/>
            <person name="Goodenough U.W."/>
            <person name="Van de Peer Y."/>
            <person name="Grigoriev I.V."/>
        </authorList>
    </citation>
    <scope>NUCLEOTIDE SEQUENCE [LARGE SCALE GENOMIC DNA]</scope>
    <source>
        <strain evidence="2 3">CCMP1545</strain>
    </source>
</reference>
<dbReference type="GeneID" id="9685153"/>
<keyword evidence="3" id="KW-1185">Reference proteome</keyword>
<dbReference type="AlphaFoldDB" id="C1MWV3"/>
<evidence type="ECO:0000256" key="1">
    <source>
        <dbReference type="SAM" id="MobiDB-lite"/>
    </source>
</evidence>
<dbReference type="RefSeq" id="XP_003059988.1">
    <property type="nucleotide sequence ID" value="XM_003059942.1"/>
</dbReference>
<feature type="region of interest" description="Disordered" evidence="1">
    <location>
        <begin position="272"/>
        <end position="333"/>
    </location>
</feature>
<organism evidence="3">
    <name type="scientific">Micromonas pusilla (strain CCMP1545)</name>
    <name type="common">Picoplanktonic green alga</name>
    <dbReference type="NCBI Taxonomy" id="564608"/>
    <lineage>
        <taxon>Eukaryota</taxon>
        <taxon>Viridiplantae</taxon>
        <taxon>Chlorophyta</taxon>
        <taxon>Mamiellophyceae</taxon>
        <taxon>Mamiellales</taxon>
        <taxon>Mamiellaceae</taxon>
        <taxon>Micromonas</taxon>
    </lineage>
</organism>
<dbReference type="SUPFAM" id="SSF51126">
    <property type="entry name" value="Pectin lyase-like"/>
    <property type="match status" value="1"/>
</dbReference>
<feature type="region of interest" description="Disordered" evidence="1">
    <location>
        <begin position="635"/>
        <end position="663"/>
    </location>
</feature>
<feature type="compositionally biased region" description="Acidic residues" evidence="1">
    <location>
        <begin position="299"/>
        <end position="315"/>
    </location>
</feature>
<dbReference type="InterPro" id="IPR011050">
    <property type="entry name" value="Pectin_lyase_fold/virulence"/>
</dbReference>
<evidence type="ECO:0000313" key="2">
    <source>
        <dbReference type="EMBL" id="EEH55940.1"/>
    </source>
</evidence>
<evidence type="ECO:0000313" key="3">
    <source>
        <dbReference type="Proteomes" id="UP000001876"/>
    </source>
</evidence>
<feature type="region of interest" description="Disordered" evidence="1">
    <location>
        <begin position="1"/>
        <end position="34"/>
    </location>
</feature>
<dbReference type="EMBL" id="GG663741">
    <property type="protein sequence ID" value="EEH55940.1"/>
    <property type="molecule type" value="Genomic_DNA"/>
</dbReference>
<name>C1MWV3_MICPC</name>
<proteinExistence type="predicted"/>